<evidence type="ECO:0000313" key="1">
    <source>
        <dbReference type="EMBL" id="THY17093.1"/>
    </source>
</evidence>
<dbReference type="AlphaFoldDB" id="A0A4V4JTB2"/>
<protein>
    <submittedName>
        <fullName evidence="1">Uncharacterized protein</fullName>
    </submittedName>
</protein>
<comment type="caution">
    <text evidence="1">The sequence shown here is derived from an EMBL/GenBank/DDBJ whole genome shotgun (WGS) entry which is preliminary data.</text>
</comment>
<proteinExistence type="predicted"/>
<name>A0A4V4JTB2_AURPU</name>
<dbReference type="EMBL" id="QZBD01000375">
    <property type="protein sequence ID" value="THY17093.1"/>
    <property type="molecule type" value="Genomic_DNA"/>
</dbReference>
<dbReference type="Proteomes" id="UP000306584">
    <property type="component" value="Unassembled WGS sequence"/>
</dbReference>
<sequence>MHDLLQSCTHGCTYCNNRELYTLKEVQIHEDRVNVFVSITTSTTWQGQTPWAGMPLLMRTNQAYQLEPNCYADLSRPHWVSKFEKIIDDVGHIDGGEFSKLIDLLEVKEMEYRMGAFDRFSTATFTELYEPQEAHVPKPKVRHRDDKTARMEKIRFPRV</sequence>
<reference evidence="1 2" key="1">
    <citation type="submission" date="2018-10" db="EMBL/GenBank/DDBJ databases">
        <title>Fifty Aureobasidium pullulans genomes reveal a recombining polyextremotolerant generalist.</title>
        <authorList>
            <person name="Gostincar C."/>
            <person name="Turk M."/>
            <person name="Zajc J."/>
            <person name="Gunde-Cimerman N."/>
        </authorList>
    </citation>
    <scope>NUCLEOTIDE SEQUENCE [LARGE SCALE GENOMIC DNA]</scope>
    <source>
        <strain evidence="1 2">EXF-6604</strain>
    </source>
</reference>
<evidence type="ECO:0000313" key="2">
    <source>
        <dbReference type="Proteomes" id="UP000306584"/>
    </source>
</evidence>
<accession>A0A4V4JTB2</accession>
<gene>
    <name evidence="1" type="ORF">D6D01_07572</name>
</gene>
<organism evidence="1 2">
    <name type="scientific">Aureobasidium pullulans</name>
    <name type="common">Black yeast</name>
    <name type="synonym">Pullularia pullulans</name>
    <dbReference type="NCBI Taxonomy" id="5580"/>
    <lineage>
        <taxon>Eukaryota</taxon>
        <taxon>Fungi</taxon>
        <taxon>Dikarya</taxon>
        <taxon>Ascomycota</taxon>
        <taxon>Pezizomycotina</taxon>
        <taxon>Dothideomycetes</taxon>
        <taxon>Dothideomycetidae</taxon>
        <taxon>Dothideales</taxon>
        <taxon>Saccotheciaceae</taxon>
        <taxon>Aureobasidium</taxon>
    </lineage>
</organism>